<keyword evidence="1" id="KW-0812">Transmembrane</keyword>
<feature type="transmembrane region" description="Helical" evidence="1">
    <location>
        <begin position="39"/>
        <end position="58"/>
    </location>
</feature>
<evidence type="ECO:0000313" key="2">
    <source>
        <dbReference type="EMBL" id="RSR40354.1"/>
    </source>
</evidence>
<name>A0A3R9TM48_ACIBA</name>
<dbReference type="Proteomes" id="UP000280073">
    <property type="component" value="Unassembled WGS sequence"/>
</dbReference>
<protein>
    <submittedName>
        <fullName evidence="2">Uncharacterized protein</fullName>
    </submittedName>
</protein>
<proteinExistence type="predicted"/>
<evidence type="ECO:0000313" key="3">
    <source>
        <dbReference type="Proteomes" id="UP000280073"/>
    </source>
</evidence>
<comment type="caution">
    <text evidence="2">The sequence shown here is derived from an EMBL/GenBank/DDBJ whole genome shotgun (WGS) entry which is preliminary data.</text>
</comment>
<keyword evidence="1" id="KW-0472">Membrane</keyword>
<dbReference type="AlphaFoldDB" id="A0A3R9TM48"/>
<keyword evidence="1" id="KW-1133">Transmembrane helix</keyword>
<reference evidence="2 3" key="1">
    <citation type="submission" date="2018-10" db="EMBL/GenBank/DDBJ databases">
        <title>GWAS and RNA-Seq identify cryptic mechanisms of antimicrobial resistance in Acinetobacter baumannii.</title>
        <authorList>
            <person name="Sahl J.W."/>
        </authorList>
    </citation>
    <scope>NUCLEOTIDE SEQUENCE [LARGE SCALE GENOMIC DNA]</scope>
    <source>
        <strain evidence="2 3">TG28175</strain>
    </source>
</reference>
<accession>A0A3R9TM48</accession>
<sequence>MTTYVCKEIAQVNNQTTCVTYVAKEDFDLLNISVADANALLSQILVVFASVWVANIISDMFNKG</sequence>
<dbReference type="EMBL" id="RFDI01001552">
    <property type="protein sequence ID" value="RSR40354.1"/>
    <property type="molecule type" value="Genomic_DNA"/>
</dbReference>
<evidence type="ECO:0000256" key="1">
    <source>
        <dbReference type="SAM" id="Phobius"/>
    </source>
</evidence>
<gene>
    <name evidence="2" type="ORF">EA686_21990</name>
</gene>
<organism evidence="2 3">
    <name type="scientific">Acinetobacter baumannii</name>
    <dbReference type="NCBI Taxonomy" id="470"/>
    <lineage>
        <taxon>Bacteria</taxon>
        <taxon>Pseudomonadati</taxon>
        <taxon>Pseudomonadota</taxon>
        <taxon>Gammaproteobacteria</taxon>
        <taxon>Moraxellales</taxon>
        <taxon>Moraxellaceae</taxon>
        <taxon>Acinetobacter</taxon>
        <taxon>Acinetobacter calcoaceticus/baumannii complex</taxon>
    </lineage>
</organism>
<dbReference type="RefSeq" id="WP_000214842.1">
    <property type="nucleotide sequence ID" value="NZ_CP175827.1"/>
</dbReference>